<dbReference type="RefSeq" id="XP_033390226.1">
    <property type="nucleotide sequence ID" value="XM_033522900.1"/>
</dbReference>
<evidence type="ECO:0000313" key="3">
    <source>
        <dbReference type="Proteomes" id="UP000799778"/>
    </source>
</evidence>
<name>A0A6A5YA49_9PLEO</name>
<evidence type="ECO:0000313" key="2">
    <source>
        <dbReference type="EMBL" id="KAF2021887.1"/>
    </source>
</evidence>
<dbReference type="GeneID" id="54280297"/>
<organism evidence="2 3">
    <name type="scientific">Aaosphaeria arxii CBS 175.79</name>
    <dbReference type="NCBI Taxonomy" id="1450172"/>
    <lineage>
        <taxon>Eukaryota</taxon>
        <taxon>Fungi</taxon>
        <taxon>Dikarya</taxon>
        <taxon>Ascomycota</taxon>
        <taxon>Pezizomycotina</taxon>
        <taxon>Dothideomycetes</taxon>
        <taxon>Pleosporomycetidae</taxon>
        <taxon>Pleosporales</taxon>
        <taxon>Pleosporales incertae sedis</taxon>
        <taxon>Aaosphaeria</taxon>
    </lineage>
</organism>
<sequence length="266" mass="28568">MVRHHESTTHLSCTCGSSPCTGMGSATNSMDRTGRRDAFGLRAPNPTRMPKRSNSHYVIHLMPGSVLLPQWSVLTSELCSVIFLRRPAPIFTPNLVYQGCPSSDVDTICRPVLPPPGLFVASPSEPFLTRAASMPNSGLPALNPANSSDNFHATVIAAPMVKGSWISALSTNAVPITVVFGRFDAHIEPWGASPTTVHQYRDQHPGFLVSRIQRCIKSWNSTILNSAGSICMHGANPADAILCVHISQLEAFSGQSASVAVTLIRK</sequence>
<accession>A0A6A5YA49</accession>
<dbReference type="EMBL" id="ML978066">
    <property type="protein sequence ID" value="KAF2021887.1"/>
    <property type="molecule type" value="Genomic_DNA"/>
</dbReference>
<evidence type="ECO:0000256" key="1">
    <source>
        <dbReference type="SAM" id="MobiDB-lite"/>
    </source>
</evidence>
<dbReference type="AlphaFoldDB" id="A0A6A5YA49"/>
<protein>
    <submittedName>
        <fullName evidence="2">Uncharacterized protein</fullName>
    </submittedName>
</protein>
<proteinExistence type="predicted"/>
<gene>
    <name evidence="2" type="ORF">BU24DRAFT_31812</name>
</gene>
<dbReference type="Proteomes" id="UP000799778">
    <property type="component" value="Unassembled WGS sequence"/>
</dbReference>
<feature type="region of interest" description="Disordered" evidence="1">
    <location>
        <begin position="26"/>
        <end position="51"/>
    </location>
</feature>
<keyword evidence="3" id="KW-1185">Reference proteome</keyword>
<reference evidence="2" key="1">
    <citation type="journal article" date="2020" name="Stud. Mycol.">
        <title>101 Dothideomycetes genomes: a test case for predicting lifestyles and emergence of pathogens.</title>
        <authorList>
            <person name="Haridas S."/>
            <person name="Albert R."/>
            <person name="Binder M."/>
            <person name="Bloem J."/>
            <person name="Labutti K."/>
            <person name="Salamov A."/>
            <person name="Andreopoulos B."/>
            <person name="Baker S."/>
            <person name="Barry K."/>
            <person name="Bills G."/>
            <person name="Bluhm B."/>
            <person name="Cannon C."/>
            <person name="Castanera R."/>
            <person name="Culley D."/>
            <person name="Daum C."/>
            <person name="Ezra D."/>
            <person name="Gonzalez J."/>
            <person name="Henrissat B."/>
            <person name="Kuo A."/>
            <person name="Liang C."/>
            <person name="Lipzen A."/>
            <person name="Lutzoni F."/>
            <person name="Magnuson J."/>
            <person name="Mondo S."/>
            <person name="Nolan M."/>
            <person name="Ohm R."/>
            <person name="Pangilinan J."/>
            <person name="Park H.-J."/>
            <person name="Ramirez L."/>
            <person name="Alfaro M."/>
            <person name="Sun H."/>
            <person name="Tritt A."/>
            <person name="Yoshinaga Y."/>
            <person name="Zwiers L.-H."/>
            <person name="Turgeon B."/>
            <person name="Goodwin S."/>
            <person name="Spatafora J."/>
            <person name="Crous P."/>
            <person name="Grigoriev I."/>
        </authorList>
    </citation>
    <scope>NUCLEOTIDE SEQUENCE</scope>
    <source>
        <strain evidence="2">CBS 175.79</strain>
    </source>
</reference>